<reference evidence="2" key="1">
    <citation type="journal article" date="2023" name="bioRxiv">
        <title>Improved chromosome-level genome assembly for marigold (Tagetes erecta).</title>
        <authorList>
            <person name="Jiang F."/>
            <person name="Yuan L."/>
            <person name="Wang S."/>
            <person name="Wang H."/>
            <person name="Xu D."/>
            <person name="Wang A."/>
            <person name="Fan W."/>
        </authorList>
    </citation>
    <scope>NUCLEOTIDE SEQUENCE</scope>
    <source>
        <strain evidence="2">WSJ</strain>
        <tissue evidence="2">Leaf</tissue>
    </source>
</reference>
<dbReference type="Proteomes" id="UP001229421">
    <property type="component" value="Unassembled WGS sequence"/>
</dbReference>
<dbReference type="InterPro" id="IPR012340">
    <property type="entry name" value="NA-bd_OB-fold"/>
</dbReference>
<proteinExistence type="predicted"/>
<organism evidence="2 3">
    <name type="scientific">Tagetes erecta</name>
    <name type="common">African marigold</name>
    <dbReference type="NCBI Taxonomy" id="13708"/>
    <lineage>
        <taxon>Eukaryota</taxon>
        <taxon>Viridiplantae</taxon>
        <taxon>Streptophyta</taxon>
        <taxon>Embryophyta</taxon>
        <taxon>Tracheophyta</taxon>
        <taxon>Spermatophyta</taxon>
        <taxon>Magnoliopsida</taxon>
        <taxon>eudicotyledons</taxon>
        <taxon>Gunneridae</taxon>
        <taxon>Pentapetalae</taxon>
        <taxon>asterids</taxon>
        <taxon>campanulids</taxon>
        <taxon>Asterales</taxon>
        <taxon>Asteraceae</taxon>
        <taxon>Asteroideae</taxon>
        <taxon>Heliantheae alliance</taxon>
        <taxon>Tageteae</taxon>
        <taxon>Tagetes</taxon>
    </lineage>
</organism>
<sequence>MALMVMVVGKVSIEGMFSYIKVRWEVNKIIGLPASDIRDRQVKAGDIEDFPPELNIMINKLLAFKITISNFNVNNKHYVYTVNKICDDPDTIVVGIYTCYSGDLNSEKFSDSLDVVSYTADSLAVNLDKDTGNSPPVKRNIEKNPEEKNMDQASTTKRLQKKLEN</sequence>
<evidence type="ECO:0000256" key="1">
    <source>
        <dbReference type="SAM" id="MobiDB-lite"/>
    </source>
</evidence>
<dbReference type="AlphaFoldDB" id="A0AAD8NSQ1"/>
<dbReference type="Gene3D" id="2.40.50.140">
    <property type="entry name" value="Nucleic acid-binding proteins"/>
    <property type="match status" value="1"/>
</dbReference>
<name>A0AAD8NSQ1_TARER</name>
<gene>
    <name evidence="2" type="ORF">QVD17_28786</name>
</gene>
<evidence type="ECO:0000313" key="2">
    <source>
        <dbReference type="EMBL" id="KAK1419583.1"/>
    </source>
</evidence>
<evidence type="ECO:0000313" key="3">
    <source>
        <dbReference type="Proteomes" id="UP001229421"/>
    </source>
</evidence>
<accession>A0AAD8NSQ1</accession>
<feature type="region of interest" description="Disordered" evidence="1">
    <location>
        <begin position="128"/>
        <end position="165"/>
    </location>
</feature>
<protein>
    <submittedName>
        <fullName evidence="2">Uncharacterized protein</fullName>
    </submittedName>
</protein>
<dbReference type="EMBL" id="JAUHHV010000007">
    <property type="protein sequence ID" value="KAK1419583.1"/>
    <property type="molecule type" value="Genomic_DNA"/>
</dbReference>
<feature type="compositionally biased region" description="Basic and acidic residues" evidence="1">
    <location>
        <begin position="139"/>
        <end position="150"/>
    </location>
</feature>
<keyword evidence="3" id="KW-1185">Reference proteome</keyword>
<comment type="caution">
    <text evidence="2">The sequence shown here is derived from an EMBL/GenBank/DDBJ whole genome shotgun (WGS) entry which is preliminary data.</text>
</comment>